<dbReference type="Proteomes" id="UP000887013">
    <property type="component" value="Unassembled WGS sequence"/>
</dbReference>
<feature type="compositionally biased region" description="Basic residues" evidence="1">
    <location>
        <begin position="125"/>
        <end position="137"/>
    </location>
</feature>
<keyword evidence="3" id="KW-1185">Reference proteome</keyword>
<feature type="region of interest" description="Disordered" evidence="1">
    <location>
        <begin position="109"/>
        <end position="138"/>
    </location>
</feature>
<accession>A0A8X6MW99</accession>
<comment type="caution">
    <text evidence="2">The sequence shown here is derived from an EMBL/GenBank/DDBJ whole genome shotgun (WGS) entry which is preliminary data.</text>
</comment>
<evidence type="ECO:0000313" key="2">
    <source>
        <dbReference type="EMBL" id="GFS80910.1"/>
    </source>
</evidence>
<dbReference type="Gene3D" id="1.10.840.10">
    <property type="entry name" value="Ras guanine-nucleotide exchange factors catalytic domain"/>
    <property type="match status" value="1"/>
</dbReference>
<evidence type="ECO:0000313" key="3">
    <source>
        <dbReference type="Proteomes" id="UP000887013"/>
    </source>
</evidence>
<dbReference type="InterPro" id="IPR036964">
    <property type="entry name" value="RASGEF_cat_dom_sf"/>
</dbReference>
<gene>
    <name evidence="2" type="primary">NCL1_51225</name>
    <name evidence="2" type="ORF">NPIL_62371</name>
</gene>
<sequence>MPVRGVQKMIKRFKATRRLVILPGRGRKQVAKSSVEDIVIATVDLSSQSPYGNTNLSAIENNVNLSIFTRLEFPSVSHALRSLVLEDMEREYPLRHSLWVESPDMKNYKLPEKTDDDGKDSSSRREKKSISHKKLAKSTKNLSSRGIARGLKNIQQTLFSVIETSEIARFLLKPHTATEVNCPYLFGYLYFFERVKELVIAELLSEKNASDMADVFRTFIQGFLDFRLSVTDRM</sequence>
<dbReference type="GO" id="GO:0005085">
    <property type="term" value="F:guanyl-nucleotide exchange factor activity"/>
    <property type="evidence" value="ECO:0007669"/>
    <property type="project" value="InterPro"/>
</dbReference>
<name>A0A8X6MW99_NEPPI</name>
<dbReference type="OrthoDB" id="10498640at2759"/>
<reference evidence="2" key="1">
    <citation type="submission" date="2020-08" db="EMBL/GenBank/DDBJ databases">
        <title>Multicomponent nature underlies the extraordinary mechanical properties of spider dragline silk.</title>
        <authorList>
            <person name="Kono N."/>
            <person name="Nakamura H."/>
            <person name="Mori M."/>
            <person name="Yoshida Y."/>
            <person name="Ohtoshi R."/>
            <person name="Malay A.D."/>
            <person name="Moran D.A.P."/>
            <person name="Tomita M."/>
            <person name="Numata K."/>
            <person name="Arakawa K."/>
        </authorList>
    </citation>
    <scope>NUCLEOTIDE SEQUENCE</scope>
</reference>
<protein>
    <submittedName>
        <fullName evidence="2">Uncharacterized protein</fullName>
    </submittedName>
</protein>
<dbReference type="EMBL" id="BMAW01097681">
    <property type="protein sequence ID" value="GFS80910.1"/>
    <property type="molecule type" value="Genomic_DNA"/>
</dbReference>
<dbReference type="GO" id="GO:0007264">
    <property type="term" value="P:small GTPase-mediated signal transduction"/>
    <property type="evidence" value="ECO:0007669"/>
    <property type="project" value="InterPro"/>
</dbReference>
<dbReference type="AlphaFoldDB" id="A0A8X6MW99"/>
<dbReference type="SUPFAM" id="SSF48366">
    <property type="entry name" value="Ras GEF"/>
    <property type="match status" value="1"/>
</dbReference>
<evidence type="ECO:0000256" key="1">
    <source>
        <dbReference type="SAM" id="MobiDB-lite"/>
    </source>
</evidence>
<organism evidence="2 3">
    <name type="scientific">Nephila pilipes</name>
    <name type="common">Giant wood spider</name>
    <name type="synonym">Nephila maculata</name>
    <dbReference type="NCBI Taxonomy" id="299642"/>
    <lineage>
        <taxon>Eukaryota</taxon>
        <taxon>Metazoa</taxon>
        <taxon>Ecdysozoa</taxon>
        <taxon>Arthropoda</taxon>
        <taxon>Chelicerata</taxon>
        <taxon>Arachnida</taxon>
        <taxon>Araneae</taxon>
        <taxon>Araneomorphae</taxon>
        <taxon>Entelegynae</taxon>
        <taxon>Araneoidea</taxon>
        <taxon>Nephilidae</taxon>
        <taxon>Nephila</taxon>
    </lineage>
</organism>
<proteinExistence type="predicted"/>
<dbReference type="InterPro" id="IPR023578">
    <property type="entry name" value="Ras_GEF_dom_sf"/>
</dbReference>